<dbReference type="Gene3D" id="3.60.20.30">
    <property type="entry name" value="(Glycosyl)asparaginase"/>
    <property type="match status" value="1"/>
</dbReference>
<dbReference type="InterPro" id="IPR000246">
    <property type="entry name" value="Peptidase_T2"/>
</dbReference>
<feature type="binding site" evidence="2">
    <location>
        <begin position="341"/>
        <end position="344"/>
    </location>
    <ligand>
        <name>substrate</name>
    </ligand>
</feature>
<name>A0A2D3UX55_9PEZI</name>
<evidence type="ECO:0000313" key="5">
    <source>
        <dbReference type="Proteomes" id="UP000225277"/>
    </source>
</evidence>
<feature type="active site" description="Nucleophile" evidence="1">
    <location>
        <position position="238"/>
    </location>
</feature>
<dbReference type="RefSeq" id="XP_023629311.1">
    <property type="nucleotide sequence ID" value="XM_023773543.1"/>
</dbReference>
<dbReference type="SUPFAM" id="SSF56235">
    <property type="entry name" value="N-terminal nucleophile aminohydrolases (Ntn hydrolases)"/>
    <property type="match status" value="1"/>
</dbReference>
<dbReference type="GeneID" id="35603390"/>
<accession>A0A2D3UX55</accession>
<evidence type="ECO:0000256" key="3">
    <source>
        <dbReference type="PIRSR" id="PIRSR600246-3"/>
    </source>
</evidence>
<evidence type="ECO:0000256" key="1">
    <source>
        <dbReference type="PIRSR" id="PIRSR600246-1"/>
    </source>
</evidence>
<protein>
    <submittedName>
        <fullName evidence="4">Related to putative L-asparaginase</fullName>
    </submittedName>
</protein>
<dbReference type="OrthoDB" id="2262349at2759"/>
<keyword evidence="5" id="KW-1185">Reference proteome</keyword>
<dbReference type="Proteomes" id="UP000225277">
    <property type="component" value="Unassembled WGS sequence"/>
</dbReference>
<dbReference type="AlphaFoldDB" id="A0A2D3UX55"/>
<feature type="site" description="Cleavage; by autolysis" evidence="3">
    <location>
        <begin position="237"/>
        <end position="238"/>
    </location>
</feature>
<evidence type="ECO:0000313" key="4">
    <source>
        <dbReference type="EMBL" id="CZT22422.1"/>
    </source>
</evidence>
<dbReference type="PANTHER" id="PTHR10188:SF43">
    <property type="entry name" value="ASPARAGINASE (EUROFUNG)"/>
    <property type="match status" value="1"/>
</dbReference>
<dbReference type="GO" id="GO:0016787">
    <property type="term" value="F:hydrolase activity"/>
    <property type="evidence" value="ECO:0007669"/>
    <property type="project" value="InterPro"/>
</dbReference>
<gene>
    <name evidence="4" type="ORF">RCC_08292</name>
</gene>
<evidence type="ECO:0000256" key="2">
    <source>
        <dbReference type="PIRSR" id="PIRSR600246-2"/>
    </source>
</evidence>
<dbReference type="EMBL" id="FJUY01000013">
    <property type="protein sequence ID" value="CZT22422.1"/>
    <property type="molecule type" value="Genomic_DNA"/>
</dbReference>
<sequence>MEYTQAKRKPVTPRIIIHGGAGNITQENLPPKALAAYRSALLGILGRANEKLSEPHASALDVATYAVSLLELDGMFNSGRGAVFTTAGTHELEASVMVSRGYNKRGCGVMCVKKAKSPIMLAKEMLIRGQTADGGGAQGHCQLQGEICDKLNDQWGLESVKPSYFWVRKRWDEHRKGLGLVRDDETYDKAKKAADSEYNRDTASQTHIQDVSMELSSVDQCAVGDIHWNGRDYLPQGTVGAVVLDSRGVLCVATSTGGLTNKLPGRIGDTPTLGAGFWAEEWQTQTTKSVPVAASPMSQLVASAGECFPGISTYLPLPPSDAAFLNVKHSTHFRGVAMSGTGNGDSFLRVAAARTAAAMVRFGSQSTYTSSGNGQQISLQQAVTAVAGPHGELQLSAGDRWHKTGEGEGGIIGIELDQYGEGHVVFAWNCGGMFHAWIDDNGEEQFEVFQPKP</sequence>
<dbReference type="PANTHER" id="PTHR10188">
    <property type="entry name" value="L-ASPARAGINASE"/>
    <property type="match status" value="1"/>
</dbReference>
<proteinExistence type="predicted"/>
<dbReference type="GO" id="GO:0005737">
    <property type="term" value="C:cytoplasm"/>
    <property type="evidence" value="ECO:0007669"/>
    <property type="project" value="TreeGrafter"/>
</dbReference>
<dbReference type="CDD" id="cd04701">
    <property type="entry name" value="Asparaginase_2"/>
    <property type="match status" value="1"/>
</dbReference>
<dbReference type="InterPro" id="IPR029055">
    <property type="entry name" value="Ntn_hydrolases_N"/>
</dbReference>
<reference evidence="4 5" key="1">
    <citation type="submission" date="2016-03" db="EMBL/GenBank/DDBJ databases">
        <authorList>
            <person name="Ploux O."/>
        </authorList>
    </citation>
    <scope>NUCLEOTIDE SEQUENCE [LARGE SCALE GENOMIC DNA]</scope>
    <source>
        <strain evidence="4 5">URUG2</strain>
    </source>
</reference>
<organism evidence="4 5">
    <name type="scientific">Ramularia collo-cygni</name>
    <dbReference type="NCBI Taxonomy" id="112498"/>
    <lineage>
        <taxon>Eukaryota</taxon>
        <taxon>Fungi</taxon>
        <taxon>Dikarya</taxon>
        <taxon>Ascomycota</taxon>
        <taxon>Pezizomycotina</taxon>
        <taxon>Dothideomycetes</taxon>
        <taxon>Dothideomycetidae</taxon>
        <taxon>Mycosphaerellales</taxon>
        <taxon>Mycosphaerellaceae</taxon>
        <taxon>Ramularia</taxon>
    </lineage>
</organism>
<dbReference type="Pfam" id="PF01112">
    <property type="entry name" value="Asparaginase_2"/>
    <property type="match status" value="1"/>
</dbReference>
<feature type="binding site" evidence="2">
    <location>
        <begin position="266"/>
        <end position="269"/>
    </location>
    <ligand>
        <name>substrate</name>
    </ligand>
</feature>
<dbReference type="STRING" id="112498.A0A2D3UX55"/>